<keyword evidence="1" id="KW-0812">Transmembrane</keyword>
<keyword evidence="1" id="KW-1133">Transmembrane helix</keyword>
<keyword evidence="3" id="KW-1185">Reference proteome</keyword>
<dbReference type="RefSeq" id="WP_044615964.1">
    <property type="nucleotide sequence ID" value="NZ_CP007142.1"/>
</dbReference>
<accession>A0A0C5VEQ8</accession>
<name>A0A0C5VEQ8_9GAMM</name>
<dbReference type="AlphaFoldDB" id="A0A0C5VEQ8"/>
<dbReference type="HOGENOM" id="CLU_1501471_0_0_6"/>
<sequence>MLQKLKKINPTAAIMLVLTIAFIWVQWPTHVTSSLPEEYLQWSPEGLGFTIKFEAEPKSESISEGDNHVQLFTLKRKSINFMVQVINRGTLPESEWLKISRKNDEKAFAEGNTLVQNKFEKGGHTIHEFFMSNDNHFVNMSRVLFTDQYIYKWTVAFKEKESDEQTNRVLTFLDSFTLQ</sequence>
<feature type="transmembrane region" description="Helical" evidence="1">
    <location>
        <begin position="12"/>
        <end position="29"/>
    </location>
</feature>
<dbReference type="STRING" id="1445510.YC6258_01007"/>
<keyword evidence="1" id="KW-0472">Membrane</keyword>
<evidence type="ECO:0000313" key="2">
    <source>
        <dbReference type="EMBL" id="AJQ93057.1"/>
    </source>
</evidence>
<evidence type="ECO:0000313" key="3">
    <source>
        <dbReference type="Proteomes" id="UP000032266"/>
    </source>
</evidence>
<proteinExistence type="predicted"/>
<evidence type="ECO:0008006" key="4">
    <source>
        <dbReference type="Google" id="ProtNLM"/>
    </source>
</evidence>
<organism evidence="2 3">
    <name type="scientific">Gynuella sunshinyii YC6258</name>
    <dbReference type="NCBI Taxonomy" id="1445510"/>
    <lineage>
        <taxon>Bacteria</taxon>
        <taxon>Pseudomonadati</taxon>
        <taxon>Pseudomonadota</taxon>
        <taxon>Gammaproteobacteria</taxon>
        <taxon>Oceanospirillales</taxon>
        <taxon>Saccharospirillaceae</taxon>
        <taxon>Gynuella</taxon>
    </lineage>
</organism>
<protein>
    <recommendedName>
        <fullName evidence="4">PsbP C-terminal domain-containing protein</fullName>
    </recommendedName>
</protein>
<reference evidence="2" key="1">
    <citation type="submission" date="2014-01" db="EMBL/GenBank/DDBJ databases">
        <title>Full genme sequencing of cellulolytic bacterium Gynuella sunshinyii YC6258T gen. nov., sp. nov.</title>
        <authorList>
            <person name="Khan H."/>
            <person name="Chung E.J."/>
            <person name="Chung Y.R."/>
        </authorList>
    </citation>
    <scope>NUCLEOTIDE SEQUENCE [LARGE SCALE GENOMIC DNA]</scope>
    <source>
        <strain evidence="2">YC6258</strain>
    </source>
</reference>
<evidence type="ECO:0000256" key="1">
    <source>
        <dbReference type="SAM" id="Phobius"/>
    </source>
</evidence>
<dbReference type="EMBL" id="CP007142">
    <property type="protein sequence ID" value="AJQ93057.1"/>
    <property type="molecule type" value="Genomic_DNA"/>
</dbReference>
<gene>
    <name evidence="2" type="ORF">YC6258_01007</name>
</gene>
<dbReference type="Proteomes" id="UP000032266">
    <property type="component" value="Chromosome"/>
</dbReference>
<dbReference type="KEGG" id="gsn:YC6258_01007"/>